<dbReference type="SUPFAM" id="SSF103473">
    <property type="entry name" value="MFS general substrate transporter"/>
    <property type="match status" value="1"/>
</dbReference>
<dbReference type="EMBL" id="WIGM01000128">
    <property type="protein sequence ID" value="KAF6838465.1"/>
    <property type="molecule type" value="Genomic_DNA"/>
</dbReference>
<dbReference type="NCBIfam" id="TIGR00879">
    <property type="entry name" value="SP"/>
    <property type="match status" value="1"/>
</dbReference>
<proteinExistence type="inferred from homology"/>
<feature type="region of interest" description="Disordered" evidence="8">
    <location>
        <begin position="488"/>
        <end position="511"/>
    </location>
</feature>
<evidence type="ECO:0000313" key="12">
    <source>
        <dbReference type="Proteomes" id="UP000639643"/>
    </source>
</evidence>
<evidence type="ECO:0000256" key="7">
    <source>
        <dbReference type="RuleBase" id="RU003346"/>
    </source>
</evidence>
<evidence type="ECO:0000259" key="10">
    <source>
        <dbReference type="PROSITE" id="PS50850"/>
    </source>
</evidence>
<dbReference type="Pfam" id="PF00083">
    <property type="entry name" value="Sugar_tr"/>
    <property type="match status" value="1"/>
</dbReference>
<evidence type="ECO:0000256" key="4">
    <source>
        <dbReference type="ARBA" id="ARBA00022692"/>
    </source>
</evidence>
<keyword evidence="11" id="KW-0762">Sugar transport</keyword>
<feature type="transmembrane region" description="Helical" evidence="9">
    <location>
        <begin position="394"/>
        <end position="420"/>
    </location>
</feature>
<dbReference type="PRINTS" id="PR00171">
    <property type="entry name" value="SUGRTRNSPORT"/>
</dbReference>
<dbReference type="InterPro" id="IPR050360">
    <property type="entry name" value="MFS_Sugar_Transporters"/>
</dbReference>
<feature type="domain" description="Major facilitator superfamily (MFS) profile" evidence="10">
    <location>
        <begin position="12"/>
        <end position="451"/>
    </location>
</feature>
<feature type="transmembrane region" description="Helical" evidence="9">
    <location>
        <begin position="106"/>
        <end position="127"/>
    </location>
</feature>
<evidence type="ECO:0000256" key="1">
    <source>
        <dbReference type="ARBA" id="ARBA00004141"/>
    </source>
</evidence>
<evidence type="ECO:0000256" key="9">
    <source>
        <dbReference type="SAM" id="Phobius"/>
    </source>
</evidence>
<evidence type="ECO:0000256" key="3">
    <source>
        <dbReference type="ARBA" id="ARBA00022448"/>
    </source>
</evidence>
<comment type="subcellular location">
    <subcellularLocation>
        <location evidence="1">Membrane</location>
        <topology evidence="1">Multi-pass membrane protein</topology>
    </subcellularLocation>
</comment>
<keyword evidence="5 9" id="KW-1133">Transmembrane helix</keyword>
<feature type="transmembrane region" description="Helical" evidence="9">
    <location>
        <begin position="174"/>
        <end position="191"/>
    </location>
</feature>
<dbReference type="InterPro" id="IPR005829">
    <property type="entry name" value="Sugar_transporter_CS"/>
</dbReference>
<dbReference type="PROSITE" id="PS50850">
    <property type="entry name" value="MFS"/>
    <property type="match status" value="1"/>
</dbReference>
<organism evidence="11 12">
    <name type="scientific">Colletotrichum musicola</name>
    <dbReference type="NCBI Taxonomy" id="2175873"/>
    <lineage>
        <taxon>Eukaryota</taxon>
        <taxon>Fungi</taxon>
        <taxon>Dikarya</taxon>
        <taxon>Ascomycota</taxon>
        <taxon>Pezizomycotina</taxon>
        <taxon>Sordariomycetes</taxon>
        <taxon>Hypocreomycetidae</taxon>
        <taxon>Glomerellales</taxon>
        <taxon>Glomerellaceae</taxon>
        <taxon>Colletotrichum</taxon>
        <taxon>Colletotrichum orchidearum species complex</taxon>
    </lineage>
</organism>
<dbReference type="PROSITE" id="PS00216">
    <property type="entry name" value="SUGAR_TRANSPORT_1"/>
    <property type="match status" value="1"/>
</dbReference>
<dbReference type="PANTHER" id="PTHR48022">
    <property type="entry name" value="PLASTIDIC GLUCOSE TRANSPORTER 4"/>
    <property type="match status" value="1"/>
</dbReference>
<evidence type="ECO:0000256" key="8">
    <source>
        <dbReference type="SAM" id="MobiDB-lite"/>
    </source>
</evidence>
<dbReference type="FunFam" id="1.20.1250.20:FF:000134">
    <property type="entry name" value="MFS sugar transporter protein"/>
    <property type="match status" value="1"/>
</dbReference>
<dbReference type="PROSITE" id="PS00217">
    <property type="entry name" value="SUGAR_TRANSPORT_2"/>
    <property type="match status" value="1"/>
</dbReference>
<feature type="transmembrane region" description="Helical" evidence="9">
    <location>
        <begin position="139"/>
        <end position="162"/>
    </location>
</feature>
<dbReference type="Proteomes" id="UP000639643">
    <property type="component" value="Unassembled WGS sequence"/>
</dbReference>
<name>A0A8H6KVS5_9PEZI</name>
<feature type="transmembrane region" description="Helical" evidence="9">
    <location>
        <begin position="352"/>
        <end position="374"/>
    </location>
</feature>
<evidence type="ECO:0000256" key="5">
    <source>
        <dbReference type="ARBA" id="ARBA00022989"/>
    </source>
</evidence>
<dbReference type="InterPro" id="IPR020846">
    <property type="entry name" value="MFS_dom"/>
</dbReference>
<dbReference type="PANTHER" id="PTHR48022:SF2">
    <property type="entry name" value="PLASTIDIC GLUCOSE TRANSPORTER 4"/>
    <property type="match status" value="1"/>
</dbReference>
<feature type="transmembrane region" description="Helical" evidence="9">
    <location>
        <begin position="81"/>
        <end position="100"/>
    </location>
</feature>
<sequence length="523" mass="55337">MARKHIPNYVVASVSISLGGLANGLDTGSIGAITAMSQFSETVGTLSPFLVGFTVSLIMLTGAVPSMLTGYLADKFGRLKLNLAGAVLFGIGVLLQGTAYSLPHFLFGRALAGLGEGVFLGNMSVYICEIAPAKSRGTLAGLPQFMSTAGVCIGYFTAYGTVNIDSSMAWRLPYVVQGLCAVMFALTCLVLPESPRWLLLHGRRADAIRALEQLEFSTVEAERDFLSNSQSDQQLSLSPWQSFTLLFRKGYRARTILALFILGMVQLSGIDGVIYYAPILFSRTGLPGETAAFLASGLSAILMLAISVPAFLLADKWGRRTSAISGGVGLTGLMLLMGTLYAAGAVHPYGAARWVVVVAVFAFGLTYCATWGIVGKIYASEIQPGNTRAAANCLATGVSFSLTRIMQFCNWLVAMITPILLDKSAFGAYFLFGGLALGTTAVLAAYMPETRGRSLENIQEAFHRPPLKGIGHYVQRLGPRRRRAAAVPAQDGVELAPQRSGASSATGVGDAAPSGMRFDVSAS</sequence>
<feature type="transmembrane region" description="Helical" evidence="9">
    <location>
        <begin position="48"/>
        <end position="69"/>
    </location>
</feature>
<reference evidence="11" key="1">
    <citation type="journal article" date="2020" name="Phytopathology">
        <title>Genome Sequence Resources of Colletotrichum truncatum, C. plurivorum, C. musicola, and C. sojae: Four Species Pathogenic to Soybean (Glycine max).</title>
        <authorList>
            <person name="Rogerio F."/>
            <person name="Boufleur T.R."/>
            <person name="Ciampi-Guillardi M."/>
            <person name="Sukno S.A."/>
            <person name="Thon M.R."/>
            <person name="Massola Junior N.S."/>
            <person name="Baroncelli R."/>
        </authorList>
    </citation>
    <scope>NUCLEOTIDE SEQUENCE</scope>
    <source>
        <strain evidence="11">LFN0074</strain>
    </source>
</reference>
<keyword evidence="3 7" id="KW-0813">Transport</keyword>
<feature type="transmembrane region" description="Helical" evidence="9">
    <location>
        <begin position="256"/>
        <end position="279"/>
    </location>
</feature>
<evidence type="ECO:0000256" key="6">
    <source>
        <dbReference type="ARBA" id="ARBA00023136"/>
    </source>
</evidence>
<dbReference type="InterPro" id="IPR005828">
    <property type="entry name" value="MFS_sugar_transport-like"/>
</dbReference>
<feature type="transmembrane region" description="Helical" evidence="9">
    <location>
        <begin position="326"/>
        <end position="346"/>
    </location>
</feature>
<dbReference type="Gene3D" id="1.20.1250.20">
    <property type="entry name" value="MFS general substrate transporter like domains"/>
    <property type="match status" value="1"/>
</dbReference>
<evidence type="ECO:0000256" key="2">
    <source>
        <dbReference type="ARBA" id="ARBA00010992"/>
    </source>
</evidence>
<gene>
    <name evidence="11" type="ORF">CMUS01_04645</name>
</gene>
<dbReference type="GO" id="GO:0016020">
    <property type="term" value="C:membrane"/>
    <property type="evidence" value="ECO:0007669"/>
    <property type="project" value="UniProtKB-SubCell"/>
</dbReference>
<accession>A0A8H6KVS5</accession>
<keyword evidence="12" id="KW-1185">Reference proteome</keyword>
<dbReference type="OrthoDB" id="5399138at2759"/>
<feature type="transmembrane region" description="Helical" evidence="9">
    <location>
        <begin position="426"/>
        <end position="446"/>
    </location>
</feature>
<comment type="caution">
    <text evidence="11">The sequence shown here is derived from an EMBL/GenBank/DDBJ whole genome shotgun (WGS) entry which is preliminary data.</text>
</comment>
<dbReference type="GO" id="GO:0005351">
    <property type="term" value="F:carbohydrate:proton symporter activity"/>
    <property type="evidence" value="ECO:0007669"/>
    <property type="project" value="TreeGrafter"/>
</dbReference>
<keyword evidence="4 9" id="KW-0812">Transmembrane</keyword>
<protein>
    <submittedName>
        <fullName evidence="11">MFS sugar transporter</fullName>
    </submittedName>
</protein>
<keyword evidence="6 9" id="KW-0472">Membrane</keyword>
<evidence type="ECO:0000313" key="11">
    <source>
        <dbReference type="EMBL" id="KAF6838465.1"/>
    </source>
</evidence>
<dbReference type="InterPro" id="IPR036259">
    <property type="entry name" value="MFS_trans_sf"/>
</dbReference>
<comment type="similarity">
    <text evidence="2 7">Belongs to the major facilitator superfamily. Sugar transporter (TC 2.A.1.1) family.</text>
</comment>
<feature type="transmembrane region" description="Helical" evidence="9">
    <location>
        <begin position="291"/>
        <end position="314"/>
    </location>
</feature>
<dbReference type="AlphaFoldDB" id="A0A8H6KVS5"/>
<dbReference type="InterPro" id="IPR003663">
    <property type="entry name" value="Sugar/inositol_transpt"/>
</dbReference>